<dbReference type="Proteomes" id="UP000824782">
    <property type="component" value="Unassembled WGS sequence"/>
</dbReference>
<dbReference type="EMBL" id="WNYA01000863">
    <property type="protein sequence ID" value="KAG8547022.1"/>
    <property type="molecule type" value="Genomic_DNA"/>
</dbReference>
<organism evidence="2 3">
    <name type="scientific">Engystomops pustulosus</name>
    <name type="common">Tungara frog</name>
    <name type="synonym">Physalaemus pustulosus</name>
    <dbReference type="NCBI Taxonomy" id="76066"/>
    <lineage>
        <taxon>Eukaryota</taxon>
        <taxon>Metazoa</taxon>
        <taxon>Chordata</taxon>
        <taxon>Craniata</taxon>
        <taxon>Vertebrata</taxon>
        <taxon>Euteleostomi</taxon>
        <taxon>Amphibia</taxon>
        <taxon>Batrachia</taxon>
        <taxon>Anura</taxon>
        <taxon>Neobatrachia</taxon>
        <taxon>Hyloidea</taxon>
        <taxon>Leptodactylidae</taxon>
        <taxon>Leiuperinae</taxon>
        <taxon>Engystomops</taxon>
    </lineage>
</organism>
<evidence type="ECO:0000313" key="3">
    <source>
        <dbReference type="Proteomes" id="UP000824782"/>
    </source>
</evidence>
<dbReference type="Gene3D" id="2.100.10.20">
    <property type="entry name" value="Vitelline membrane outer layer protein I (VOMI)"/>
    <property type="match status" value="1"/>
</dbReference>
<proteinExistence type="predicted"/>
<name>A0AAV6ZI49_ENGPU</name>
<feature type="signal peptide" evidence="1">
    <location>
        <begin position="1"/>
        <end position="18"/>
    </location>
</feature>
<accession>A0AAV6ZI49</accession>
<gene>
    <name evidence="2" type="ORF">GDO81_029313</name>
</gene>
<dbReference type="AlphaFoldDB" id="A0AAV6ZI49"/>
<dbReference type="PANTHER" id="PTHR18841:SF0">
    <property type="entry name" value="VITELLINE MEMBRANE OUTER LAYER 1 HOMOLOG A-RELATED"/>
    <property type="match status" value="1"/>
</dbReference>
<dbReference type="Pfam" id="PF03762">
    <property type="entry name" value="VOMI"/>
    <property type="match status" value="1"/>
</dbReference>
<dbReference type="SUPFAM" id="SSF51092">
    <property type="entry name" value="Vitelline membrane outer protein-I (VMO-I)"/>
    <property type="match status" value="1"/>
</dbReference>
<dbReference type="GO" id="GO:0005615">
    <property type="term" value="C:extracellular space"/>
    <property type="evidence" value="ECO:0007669"/>
    <property type="project" value="TreeGrafter"/>
</dbReference>
<reference evidence="2" key="1">
    <citation type="thesis" date="2020" institute="ProQuest LLC" country="789 East Eisenhower Parkway, Ann Arbor, MI, USA">
        <title>Comparative Genomics and Chromosome Evolution.</title>
        <authorList>
            <person name="Mudd A.B."/>
        </authorList>
    </citation>
    <scope>NUCLEOTIDE SEQUENCE</scope>
    <source>
        <strain evidence="2">237g6f4</strain>
        <tissue evidence="2">Blood</tissue>
    </source>
</reference>
<evidence type="ECO:0000313" key="2">
    <source>
        <dbReference type="EMBL" id="KAG8547022.1"/>
    </source>
</evidence>
<dbReference type="CDD" id="cd00220">
    <property type="entry name" value="VMO-I"/>
    <property type="match status" value="1"/>
</dbReference>
<sequence>MFSAVLISLLIQATITTGQWISVSNGGPWGDWGSRQWCPPRTVARGFSLRVERPLGSDGDDTALNAIRLYCASPSTRDTQETITSSESSWGDWTPVSWCPSGHLMSFALQVEPKQGDGDDTAANNIMMQCSDHTVLTGKGGYWGTFGSWSWTCPSGICGIQTRVEGKQGRGDDTALNDVKFGCC</sequence>
<dbReference type="InterPro" id="IPR036706">
    <property type="entry name" value="VOMI_sf"/>
</dbReference>
<comment type="caution">
    <text evidence="2">The sequence shown here is derived from an EMBL/GenBank/DDBJ whole genome shotgun (WGS) entry which is preliminary data.</text>
</comment>
<feature type="chain" id="PRO_5043820882" description="Vitelline membrane outer layer protein 1 homolog" evidence="1">
    <location>
        <begin position="19"/>
        <end position="184"/>
    </location>
</feature>
<keyword evidence="3" id="KW-1185">Reference proteome</keyword>
<protein>
    <recommendedName>
        <fullName evidence="4">Vitelline membrane outer layer protein 1 homolog</fullName>
    </recommendedName>
</protein>
<evidence type="ECO:0000256" key="1">
    <source>
        <dbReference type="SAM" id="SignalP"/>
    </source>
</evidence>
<dbReference type="InterPro" id="IPR005515">
    <property type="entry name" value="VOMI"/>
</dbReference>
<evidence type="ECO:0008006" key="4">
    <source>
        <dbReference type="Google" id="ProtNLM"/>
    </source>
</evidence>
<dbReference type="PANTHER" id="PTHR18841">
    <property type="entry name" value="VITELLINE MEMBRANE OUTER LAYER PROTEIN I-RELATED"/>
    <property type="match status" value="1"/>
</dbReference>
<keyword evidence="1" id="KW-0732">Signal</keyword>